<evidence type="ECO:0000313" key="4">
    <source>
        <dbReference type="EMBL" id="OYO17653.1"/>
    </source>
</evidence>
<keyword evidence="3" id="KW-0732">Signal</keyword>
<feature type="compositionally biased region" description="Pro residues" evidence="1">
    <location>
        <begin position="256"/>
        <end position="279"/>
    </location>
</feature>
<feature type="signal peptide" evidence="3">
    <location>
        <begin position="1"/>
        <end position="32"/>
    </location>
</feature>
<keyword evidence="2" id="KW-1133">Transmembrane helix</keyword>
<organism evidence="4 5">
    <name type="scientific">Enemella evansiae</name>
    <dbReference type="NCBI Taxonomy" id="2016499"/>
    <lineage>
        <taxon>Bacteria</taxon>
        <taxon>Bacillati</taxon>
        <taxon>Actinomycetota</taxon>
        <taxon>Actinomycetes</taxon>
        <taxon>Propionibacteriales</taxon>
        <taxon>Propionibacteriaceae</taxon>
        <taxon>Enemella</taxon>
    </lineage>
</organism>
<dbReference type="AlphaFoldDB" id="A0A255GT63"/>
<feature type="region of interest" description="Disordered" evidence="1">
    <location>
        <begin position="32"/>
        <end position="51"/>
    </location>
</feature>
<accession>A0A255GT63</accession>
<evidence type="ECO:0000256" key="2">
    <source>
        <dbReference type="SAM" id="Phobius"/>
    </source>
</evidence>
<evidence type="ECO:0000256" key="1">
    <source>
        <dbReference type="SAM" id="MobiDB-lite"/>
    </source>
</evidence>
<reference evidence="4 5" key="1">
    <citation type="submission" date="2017-07" db="EMBL/GenBank/DDBJ databases">
        <title>Draft whole genome sequences of clinical Proprionibacteriaceae strains.</title>
        <authorList>
            <person name="Bernier A.-M."/>
            <person name="Bernard K."/>
            <person name="Domingo M.-C."/>
        </authorList>
    </citation>
    <scope>NUCLEOTIDE SEQUENCE [LARGE SCALE GENOMIC DNA]</scope>
    <source>
        <strain evidence="4 5">NML 030167</strain>
    </source>
</reference>
<feature type="chain" id="PRO_5012942615" evidence="3">
    <location>
        <begin position="33"/>
        <end position="336"/>
    </location>
</feature>
<name>A0A255GT63_9ACTN</name>
<dbReference type="RefSeq" id="WP_094404451.1">
    <property type="nucleotide sequence ID" value="NZ_NMVO01000001.1"/>
</dbReference>
<comment type="caution">
    <text evidence="4">The sequence shown here is derived from an EMBL/GenBank/DDBJ whole genome shotgun (WGS) entry which is preliminary data.</text>
</comment>
<feature type="region of interest" description="Disordered" evidence="1">
    <location>
        <begin position="256"/>
        <end position="293"/>
    </location>
</feature>
<keyword evidence="5" id="KW-1185">Reference proteome</keyword>
<evidence type="ECO:0000313" key="5">
    <source>
        <dbReference type="Proteomes" id="UP000215896"/>
    </source>
</evidence>
<dbReference type="EMBL" id="NMVO01000001">
    <property type="protein sequence ID" value="OYO17653.1"/>
    <property type="molecule type" value="Genomic_DNA"/>
</dbReference>
<keyword evidence="2" id="KW-0812">Transmembrane</keyword>
<proteinExistence type="predicted"/>
<sequence length="336" mass="36090">MHRPRTALAAAVAVLALAPGIATLPGPSQAYAAPLTTPAPQAPQAPAPTELEVSLERPDWRLKERIVVSGRLTMNGQPVANAPIKLGIDGDVESYPYRVTTGADGTWRFEFWVEDFWGFGEHGLYAQFEGDETRAGAWTRTPFNVLPNTASPTVLTVNPYPAPVNPGQKVQISGSLRRDDNQPAVRSQIQAVVDPATGAREFTSTDEQGNWTLEITVPQYAGDWSREFPLYRVRIDLAYEFALMPAQQELQLTLAQPPPPAPAPTPIEVPTPTPEPTPTTIPAGAQASPTPVTPQRRVGAMLLPAWMVNPANGVAVGGVLLTLVGAALISHGRRRT</sequence>
<keyword evidence="2" id="KW-0472">Membrane</keyword>
<dbReference type="Proteomes" id="UP000215896">
    <property type="component" value="Unassembled WGS sequence"/>
</dbReference>
<evidence type="ECO:0000256" key="3">
    <source>
        <dbReference type="SAM" id="SignalP"/>
    </source>
</evidence>
<feature type="transmembrane region" description="Helical" evidence="2">
    <location>
        <begin position="306"/>
        <end position="329"/>
    </location>
</feature>
<gene>
    <name evidence="4" type="ORF">CGZ94_01840</name>
</gene>
<protein>
    <submittedName>
        <fullName evidence="4">Uncharacterized protein</fullName>
    </submittedName>
</protein>